<evidence type="ECO:0000313" key="1">
    <source>
        <dbReference type="EMBL" id="JAH31788.1"/>
    </source>
</evidence>
<dbReference type="AlphaFoldDB" id="A0A0E9RU42"/>
<accession>A0A0E9RU42</accession>
<organism evidence="1">
    <name type="scientific">Anguilla anguilla</name>
    <name type="common">European freshwater eel</name>
    <name type="synonym">Muraena anguilla</name>
    <dbReference type="NCBI Taxonomy" id="7936"/>
    <lineage>
        <taxon>Eukaryota</taxon>
        <taxon>Metazoa</taxon>
        <taxon>Chordata</taxon>
        <taxon>Craniata</taxon>
        <taxon>Vertebrata</taxon>
        <taxon>Euteleostomi</taxon>
        <taxon>Actinopterygii</taxon>
        <taxon>Neopterygii</taxon>
        <taxon>Teleostei</taxon>
        <taxon>Anguilliformes</taxon>
        <taxon>Anguillidae</taxon>
        <taxon>Anguilla</taxon>
    </lineage>
</organism>
<reference evidence="1" key="1">
    <citation type="submission" date="2014-11" db="EMBL/GenBank/DDBJ databases">
        <authorList>
            <person name="Amaro Gonzalez C."/>
        </authorList>
    </citation>
    <scope>NUCLEOTIDE SEQUENCE</scope>
</reference>
<dbReference type="EMBL" id="GBXM01076789">
    <property type="protein sequence ID" value="JAH31788.1"/>
    <property type="molecule type" value="Transcribed_RNA"/>
</dbReference>
<sequence length="27" mass="3305">MTGEHCHLKKIPFPLRQPKIFLRVFMH</sequence>
<proteinExistence type="predicted"/>
<protein>
    <submittedName>
        <fullName evidence="1">Uncharacterized protein</fullName>
    </submittedName>
</protein>
<reference evidence="1" key="2">
    <citation type="journal article" date="2015" name="Fish Shellfish Immunol.">
        <title>Early steps in the European eel (Anguilla anguilla)-Vibrio vulnificus interaction in the gills: Role of the RtxA13 toxin.</title>
        <authorList>
            <person name="Callol A."/>
            <person name="Pajuelo D."/>
            <person name="Ebbesson L."/>
            <person name="Teles M."/>
            <person name="MacKenzie S."/>
            <person name="Amaro C."/>
        </authorList>
    </citation>
    <scope>NUCLEOTIDE SEQUENCE</scope>
</reference>
<name>A0A0E9RU42_ANGAN</name>